<dbReference type="Proteomes" id="UP000199546">
    <property type="component" value="Unassembled WGS sequence"/>
</dbReference>
<keyword evidence="7" id="KW-0234">DNA repair</keyword>
<dbReference type="GO" id="GO:0051539">
    <property type="term" value="F:4 iron, 4 sulfur cluster binding"/>
    <property type="evidence" value="ECO:0007669"/>
    <property type="project" value="UniProtKB-KW"/>
</dbReference>
<dbReference type="InterPro" id="IPR051536">
    <property type="entry name" value="UDG_Type-4/5"/>
</dbReference>
<keyword evidence="1" id="KW-0004">4Fe-4S</keyword>
<evidence type="ECO:0000256" key="5">
    <source>
        <dbReference type="ARBA" id="ARBA00023004"/>
    </source>
</evidence>
<evidence type="ECO:0000313" key="11">
    <source>
        <dbReference type="EMBL" id="SFT69420.1"/>
    </source>
</evidence>
<evidence type="ECO:0000256" key="4">
    <source>
        <dbReference type="ARBA" id="ARBA00022801"/>
    </source>
</evidence>
<dbReference type="Pfam" id="PF03167">
    <property type="entry name" value="UDG"/>
    <property type="match status" value="1"/>
</dbReference>
<dbReference type="SMART" id="SM00986">
    <property type="entry name" value="UDG"/>
    <property type="match status" value="1"/>
</dbReference>
<reference evidence="12" key="1">
    <citation type="submission" date="2016-10" db="EMBL/GenBank/DDBJ databases">
        <authorList>
            <person name="Varghese N."/>
            <person name="Submissions S."/>
        </authorList>
    </citation>
    <scope>NUCLEOTIDE SEQUENCE [LARGE SCALE GENOMIC DNA]</scope>
    <source>
        <strain evidence="12">DSM 46136</strain>
    </source>
</reference>
<sequence>MTGRTPPGSRAGAGWSTGPVAVDAQGFPVTRTPAGVARSARGARDLAVLDARISGCRACPRLVTWREEVARVKRASFRDEDYWGRPVPGLGPASARIAVVGLAPAAHGGNRTGRVFTGDRSGDWIFAALWRAGLTNQPTSTHVGDGLEPTGVRVAAAVRCAPPDNAPTPAERDTCSPWLARELALLPDLRVVVVLGGFGWTALWPVLAGAGYPLPRPRPAFGHGVEVTLEGPRGPLTLLGSYHVSQQNTFTGRLTEPMLDAVLSRATELAGPG</sequence>
<dbReference type="Gene3D" id="3.40.470.10">
    <property type="entry name" value="Uracil-DNA glycosylase-like domain"/>
    <property type="match status" value="1"/>
</dbReference>
<dbReference type="GO" id="GO:0004844">
    <property type="term" value="F:uracil DNA N-glycosylase activity"/>
    <property type="evidence" value="ECO:0007669"/>
    <property type="project" value="InterPro"/>
</dbReference>
<dbReference type="GO" id="GO:0033958">
    <property type="term" value="F:DNA-deoxyinosine glycosylase activity"/>
    <property type="evidence" value="ECO:0007669"/>
    <property type="project" value="InterPro"/>
</dbReference>
<dbReference type="InterPro" id="IPR005122">
    <property type="entry name" value="Uracil-DNA_glycosylase-like"/>
</dbReference>
<dbReference type="STRING" id="1296565.SAMN05660657_02455"/>
<evidence type="ECO:0000256" key="1">
    <source>
        <dbReference type="ARBA" id="ARBA00022485"/>
    </source>
</evidence>
<dbReference type="CDD" id="cd10031">
    <property type="entry name" value="UDG-F5_TTUDGB_like"/>
    <property type="match status" value="1"/>
</dbReference>
<dbReference type="PANTHER" id="PTHR33693:SF3">
    <property type="entry name" value="TYPE-5 URACIL-DNA GLYCOSYLASE"/>
    <property type="match status" value="1"/>
</dbReference>
<protein>
    <recommendedName>
        <fullName evidence="9">Type-5 uracil-DNA glycosylase</fullName>
    </recommendedName>
</protein>
<proteinExistence type="inferred from homology"/>
<evidence type="ECO:0000259" key="10">
    <source>
        <dbReference type="SMART" id="SM00986"/>
    </source>
</evidence>
<keyword evidence="3" id="KW-0227">DNA damage</keyword>
<dbReference type="AlphaFoldDB" id="A0A1I7A3C1"/>
<dbReference type="EMBL" id="FPBA01000007">
    <property type="protein sequence ID" value="SFT69420.1"/>
    <property type="molecule type" value="Genomic_DNA"/>
</dbReference>
<evidence type="ECO:0000256" key="7">
    <source>
        <dbReference type="ARBA" id="ARBA00023204"/>
    </source>
</evidence>
<organism evidence="11 12">
    <name type="scientific">Geodermatophilus amargosae</name>
    <dbReference type="NCBI Taxonomy" id="1296565"/>
    <lineage>
        <taxon>Bacteria</taxon>
        <taxon>Bacillati</taxon>
        <taxon>Actinomycetota</taxon>
        <taxon>Actinomycetes</taxon>
        <taxon>Geodermatophilales</taxon>
        <taxon>Geodermatophilaceae</taxon>
        <taxon>Geodermatophilus</taxon>
    </lineage>
</organism>
<keyword evidence="12" id="KW-1185">Reference proteome</keyword>
<evidence type="ECO:0000256" key="9">
    <source>
        <dbReference type="ARBA" id="ARBA00023887"/>
    </source>
</evidence>
<dbReference type="SUPFAM" id="SSF52141">
    <property type="entry name" value="Uracil-DNA glycosylase-like"/>
    <property type="match status" value="1"/>
</dbReference>
<evidence type="ECO:0000313" key="12">
    <source>
        <dbReference type="Proteomes" id="UP000199546"/>
    </source>
</evidence>
<evidence type="ECO:0000256" key="2">
    <source>
        <dbReference type="ARBA" id="ARBA00022723"/>
    </source>
</evidence>
<evidence type="ECO:0000256" key="6">
    <source>
        <dbReference type="ARBA" id="ARBA00023014"/>
    </source>
</evidence>
<gene>
    <name evidence="11" type="ORF">SAMN05660657_02455</name>
</gene>
<feature type="domain" description="Uracil-DNA glycosylase-like" evidence="10">
    <location>
        <begin position="88"/>
        <end position="263"/>
    </location>
</feature>
<keyword evidence="5" id="KW-0408">Iron</keyword>
<accession>A0A1I7A3C1</accession>
<keyword evidence="6" id="KW-0411">Iron-sulfur</keyword>
<dbReference type="SMART" id="SM00987">
    <property type="entry name" value="UreE_C"/>
    <property type="match status" value="1"/>
</dbReference>
<dbReference type="PANTHER" id="PTHR33693">
    <property type="entry name" value="TYPE-5 URACIL-DNA GLYCOSYLASE"/>
    <property type="match status" value="1"/>
</dbReference>
<dbReference type="GO" id="GO:0006284">
    <property type="term" value="P:base-excision repair"/>
    <property type="evidence" value="ECO:0007669"/>
    <property type="project" value="InterPro"/>
</dbReference>
<evidence type="ECO:0000256" key="3">
    <source>
        <dbReference type="ARBA" id="ARBA00022763"/>
    </source>
</evidence>
<dbReference type="InterPro" id="IPR044147">
    <property type="entry name" value="UdgB-like"/>
</dbReference>
<dbReference type="GO" id="GO:0046872">
    <property type="term" value="F:metal ion binding"/>
    <property type="evidence" value="ECO:0007669"/>
    <property type="project" value="UniProtKB-KW"/>
</dbReference>
<dbReference type="InterPro" id="IPR036895">
    <property type="entry name" value="Uracil-DNA_glycosylase-like_sf"/>
</dbReference>
<keyword evidence="2" id="KW-0479">Metal-binding</keyword>
<name>A0A1I7A3C1_9ACTN</name>
<comment type="similarity">
    <text evidence="8">Belongs to the uracil-DNA glycosylase (UDG) superfamily. Type 5 (UDGb) family.</text>
</comment>
<evidence type="ECO:0000256" key="8">
    <source>
        <dbReference type="ARBA" id="ARBA00023779"/>
    </source>
</evidence>
<keyword evidence="4" id="KW-0378">Hydrolase</keyword>